<comment type="caution">
    <text evidence="1">The sequence shown here is derived from an EMBL/GenBank/DDBJ whole genome shotgun (WGS) entry which is preliminary data.</text>
</comment>
<dbReference type="EMBL" id="CM020619">
    <property type="protein sequence ID" value="KAK1866319.1"/>
    <property type="molecule type" value="Genomic_DNA"/>
</dbReference>
<sequence>MSPRSSPSPPVTPCGPTLTAAPARCRSGHPTHLLAGSEAGGIAVWRVGGWGERVFWTKVRSAPATAVAWAPDGGRYLLVTDKVVSVYLATGELAASLEHPKRVLAAVFTSPVGVATAGEERVIKVRWGMGGWGGCA</sequence>
<proteinExistence type="predicted"/>
<gene>
    <name evidence="1" type="ORF">I4F81_008839</name>
</gene>
<evidence type="ECO:0000313" key="1">
    <source>
        <dbReference type="EMBL" id="KAK1866319.1"/>
    </source>
</evidence>
<evidence type="ECO:0000313" key="2">
    <source>
        <dbReference type="Proteomes" id="UP000798662"/>
    </source>
</evidence>
<protein>
    <submittedName>
        <fullName evidence="1">Uncharacterized protein</fullName>
    </submittedName>
</protein>
<name>A0ACC3C8P5_PYRYE</name>
<organism evidence="1 2">
    <name type="scientific">Pyropia yezoensis</name>
    <name type="common">Susabi-nori</name>
    <name type="synonym">Porphyra yezoensis</name>
    <dbReference type="NCBI Taxonomy" id="2788"/>
    <lineage>
        <taxon>Eukaryota</taxon>
        <taxon>Rhodophyta</taxon>
        <taxon>Bangiophyceae</taxon>
        <taxon>Bangiales</taxon>
        <taxon>Bangiaceae</taxon>
        <taxon>Pyropia</taxon>
    </lineage>
</organism>
<reference evidence="1" key="1">
    <citation type="submission" date="2019-11" db="EMBL/GenBank/DDBJ databases">
        <title>Nori genome reveals adaptations in red seaweeds to the harsh intertidal environment.</title>
        <authorList>
            <person name="Wang D."/>
            <person name="Mao Y."/>
        </authorList>
    </citation>
    <scope>NUCLEOTIDE SEQUENCE</scope>
    <source>
        <tissue evidence="1">Gametophyte</tissue>
    </source>
</reference>
<keyword evidence="2" id="KW-1185">Reference proteome</keyword>
<dbReference type="Proteomes" id="UP000798662">
    <property type="component" value="Chromosome 2"/>
</dbReference>
<accession>A0ACC3C8P5</accession>